<organism evidence="1 2">
    <name type="scientific">Macrolepiota fuliginosa MF-IS2</name>
    <dbReference type="NCBI Taxonomy" id="1400762"/>
    <lineage>
        <taxon>Eukaryota</taxon>
        <taxon>Fungi</taxon>
        <taxon>Dikarya</taxon>
        <taxon>Basidiomycota</taxon>
        <taxon>Agaricomycotina</taxon>
        <taxon>Agaricomycetes</taxon>
        <taxon>Agaricomycetidae</taxon>
        <taxon>Agaricales</taxon>
        <taxon>Agaricineae</taxon>
        <taxon>Agaricaceae</taxon>
        <taxon>Macrolepiota</taxon>
    </lineage>
</organism>
<dbReference type="Proteomes" id="UP000807342">
    <property type="component" value="Unassembled WGS sequence"/>
</dbReference>
<sequence length="57" mass="6452">MNHKLSPVYSLPPEILEEIFVHSLPAFPVLSHEVAPLLLCSVCSSWRNVALHSSRLW</sequence>
<reference evidence="1" key="1">
    <citation type="submission" date="2020-11" db="EMBL/GenBank/DDBJ databases">
        <authorList>
            <consortium name="DOE Joint Genome Institute"/>
            <person name="Ahrendt S."/>
            <person name="Riley R."/>
            <person name="Andreopoulos W."/>
            <person name="Labutti K."/>
            <person name="Pangilinan J."/>
            <person name="Ruiz-Duenas F.J."/>
            <person name="Barrasa J.M."/>
            <person name="Sanchez-Garcia M."/>
            <person name="Camarero S."/>
            <person name="Miyauchi S."/>
            <person name="Serrano A."/>
            <person name="Linde D."/>
            <person name="Babiker R."/>
            <person name="Drula E."/>
            <person name="Ayuso-Fernandez I."/>
            <person name="Pacheco R."/>
            <person name="Padilla G."/>
            <person name="Ferreira P."/>
            <person name="Barriuso J."/>
            <person name="Kellner H."/>
            <person name="Castanera R."/>
            <person name="Alfaro M."/>
            <person name="Ramirez L."/>
            <person name="Pisabarro A.G."/>
            <person name="Kuo A."/>
            <person name="Tritt A."/>
            <person name="Lipzen A."/>
            <person name="He G."/>
            <person name="Yan M."/>
            <person name="Ng V."/>
            <person name="Cullen D."/>
            <person name="Martin F."/>
            <person name="Rosso M.-N."/>
            <person name="Henrissat B."/>
            <person name="Hibbett D."/>
            <person name="Martinez A.T."/>
            <person name="Grigoriev I.V."/>
        </authorList>
    </citation>
    <scope>NUCLEOTIDE SEQUENCE</scope>
    <source>
        <strain evidence="1">MF-IS2</strain>
    </source>
</reference>
<dbReference type="EMBL" id="MU151300">
    <property type="protein sequence ID" value="KAF9445457.1"/>
    <property type="molecule type" value="Genomic_DNA"/>
</dbReference>
<keyword evidence="2" id="KW-1185">Reference proteome</keyword>
<accession>A0A9P5X6K4</accession>
<dbReference type="OrthoDB" id="3139399at2759"/>
<protein>
    <recommendedName>
        <fullName evidence="3">F-box domain-containing protein</fullName>
    </recommendedName>
</protein>
<dbReference type="AlphaFoldDB" id="A0A9P5X6K4"/>
<proteinExistence type="predicted"/>
<name>A0A9P5X6K4_9AGAR</name>
<feature type="non-terminal residue" evidence="1">
    <location>
        <position position="57"/>
    </location>
</feature>
<comment type="caution">
    <text evidence="1">The sequence shown here is derived from an EMBL/GenBank/DDBJ whole genome shotgun (WGS) entry which is preliminary data.</text>
</comment>
<evidence type="ECO:0000313" key="2">
    <source>
        <dbReference type="Proteomes" id="UP000807342"/>
    </source>
</evidence>
<gene>
    <name evidence="1" type="ORF">P691DRAFT_675618</name>
</gene>
<evidence type="ECO:0008006" key="3">
    <source>
        <dbReference type="Google" id="ProtNLM"/>
    </source>
</evidence>
<evidence type="ECO:0000313" key="1">
    <source>
        <dbReference type="EMBL" id="KAF9445457.1"/>
    </source>
</evidence>